<evidence type="ECO:0000256" key="2">
    <source>
        <dbReference type="ARBA" id="ARBA00004496"/>
    </source>
</evidence>
<accession>A0ABQ8FPF0</accession>
<keyword evidence="9 10" id="KW-0539">Nucleus</keyword>
<feature type="region of interest" description="Disordered" evidence="12">
    <location>
        <begin position="403"/>
        <end position="436"/>
    </location>
</feature>
<dbReference type="InterPro" id="IPR040168">
    <property type="entry name" value="Not2/3/5"/>
</dbReference>
<evidence type="ECO:0000256" key="5">
    <source>
        <dbReference type="ARBA" id="ARBA00022491"/>
    </source>
</evidence>
<dbReference type="PIRSF" id="PIRSF005290">
    <property type="entry name" value="NOT_su_3_5"/>
    <property type="match status" value="1"/>
</dbReference>
<feature type="compositionally biased region" description="Basic and acidic residues" evidence="12">
    <location>
        <begin position="268"/>
        <end position="300"/>
    </location>
</feature>
<organism evidence="15 16">
    <name type="scientific">Batrachochytrium salamandrivorans</name>
    <dbReference type="NCBI Taxonomy" id="1357716"/>
    <lineage>
        <taxon>Eukaryota</taxon>
        <taxon>Fungi</taxon>
        <taxon>Fungi incertae sedis</taxon>
        <taxon>Chytridiomycota</taxon>
        <taxon>Chytridiomycota incertae sedis</taxon>
        <taxon>Chytridiomycetes</taxon>
        <taxon>Rhizophydiales</taxon>
        <taxon>Rhizophydiales incertae sedis</taxon>
        <taxon>Batrachochytrium</taxon>
    </lineage>
</organism>
<comment type="subcellular location">
    <subcellularLocation>
        <location evidence="2 10">Cytoplasm</location>
    </subcellularLocation>
    <subcellularLocation>
        <location evidence="1 10">Nucleus</location>
    </subcellularLocation>
</comment>
<gene>
    <name evidence="15" type="ORF">BASA50_002338</name>
</gene>
<feature type="compositionally biased region" description="Low complexity" evidence="12">
    <location>
        <begin position="462"/>
        <end position="474"/>
    </location>
</feature>
<feature type="compositionally biased region" description="Low complexity" evidence="12">
    <location>
        <begin position="482"/>
        <end position="492"/>
    </location>
</feature>
<feature type="domain" description="NOT2/NOT3/NOT5 C-terminal" evidence="14">
    <location>
        <begin position="576"/>
        <end position="694"/>
    </location>
</feature>
<feature type="compositionally biased region" description="Low complexity" evidence="12">
    <location>
        <begin position="405"/>
        <end position="418"/>
    </location>
</feature>
<evidence type="ECO:0000256" key="7">
    <source>
        <dbReference type="ARBA" id="ARBA00023015"/>
    </source>
</evidence>
<dbReference type="PANTHER" id="PTHR23326">
    <property type="entry name" value="CCR4 NOT-RELATED"/>
    <property type="match status" value="1"/>
</dbReference>
<keyword evidence="4 10" id="KW-0963">Cytoplasm</keyword>
<feature type="region of interest" description="Disordered" evidence="12">
    <location>
        <begin position="457"/>
        <end position="493"/>
    </location>
</feature>
<evidence type="ECO:0000256" key="4">
    <source>
        <dbReference type="ARBA" id="ARBA00022490"/>
    </source>
</evidence>
<keyword evidence="11" id="KW-0175">Coiled coil</keyword>
<keyword evidence="6" id="KW-0597">Phosphoprotein</keyword>
<dbReference type="Pfam" id="PF04065">
    <property type="entry name" value="Not3"/>
    <property type="match status" value="1"/>
</dbReference>
<feature type="domain" description="CCR4-Not complex component Not N-terminal" evidence="13">
    <location>
        <begin position="3"/>
        <end position="232"/>
    </location>
</feature>
<evidence type="ECO:0000256" key="1">
    <source>
        <dbReference type="ARBA" id="ARBA00004123"/>
    </source>
</evidence>
<sequence length="701" mass="79491">MAARKLQAEIERTLKKVAEGVEIFEGIFEKISTASNQAQKEKFEGDLKKEIKKLQRYRDQIKSWASSHEIKDKRALLENRKLIEQQMEKFKAMEKELKTKAYSQAGLNAASRVDPEEKEKEDLRQWISDMGDKLSVQIDMLEAELETLQIAVRKSKKGDSAKSERILTIDKLIERHKHHQTTLEIMLRMMDNGNLTPEEITNVQEDVAYYVEFNQEPDFEEDEGIYEGLNLEAEVYGFANEDDDDSNNHSDEGDSSGKPFDTPSAIVSHKEREVAPKSHVKERETDIEVKRKGSKNEHEAASPSKSKVVAHVVRSNDKVKDEAGKHPMIKPTLLPPRPTPSTPRSTAGPVPVDVPAPLAQRYAAAAAASTSGTEFPSKSAKESDNDRGLVNLATPTNIVASGRQTAATASAVAASTVVPQSEESRTKQVLFQQQPQSPLHQSYPLAAQAQLQKSYPRFVDRPSPSNSSFQSPSSARTPTPPFNSSSPTTSSTQNIANASLANDSFQDSAHLRYLEKQKLMSPSSMEPIDNRLPPSLADLVASFETAKERSQRPGDDSYFSRMVETSFQCITDSADSSKSKAFSAKDPYPVPSYYPQTPLAIFESNPLIFERFDIDTLFFIFYYRIGTYQQYLAARELKRQSWRFHKKYLTWFQRHEEPKAITDEFEQGTYVYFDYEDSWCQRKKTDFRFEYKYLEDEVQLQ</sequence>
<comment type="similarity">
    <text evidence="3 10">Belongs to the CNOT2/3/5 family.</text>
</comment>
<reference evidence="15 16" key="1">
    <citation type="submission" date="2021-02" db="EMBL/GenBank/DDBJ databases">
        <title>Variation within the Batrachochytrium salamandrivorans European outbreak.</title>
        <authorList>
            <person name="Kelly M."/>
            <person name="Pasmans F."/>
            <person name="Shea T.P."/>
            <person name="Munoz J.F."/>
            <person name="Carranza S."/>
            <person name="Cuomo C.A."/>
            <person name="Martel A."/>
        </authorList>
    </citation>
    <scope>NUCLEOTIDE SEQUENCE [LARGE SCALE GENOMIC DNA]</scope>
    <source>
        <strain evidence="15 16">AMFP18/2</strain>
    </source>
</reference>
<name>A0ABQ8FPF0_9FUNG</name>
<evidence type="ECO:0000256" key="9">
    <source>
        <dbReference type="ARBA" id="ARBA00023242"/>
    </source>
</evidence>
<keyword evidence="8 10" id="KW-0804">Transcription</keyword>
<evidence type="ECO:0000256" key="11">
    <source>
        <dbReference type="SAM" id="Coils"/>
    </source>
</evidence>
<dbReference type="InterPro" id="IPR038635">
    <property type="entry name" value="CCR4-NOT_su2/3/5_C_sf"/>
</dbReference>
<evidence type="ECO:0000259" key="14">
    <source>
        <dbReference type="Pfam" id="PF04153"/>
    </source>
</evidence>
<evidence type="ECO:0000256" key="12">
    <source>
        <dbReference type="SAM" id="MobiDB-lite"/>
    </source>
</evidence>
<evidence type="ECO:0000313" key="15">
    <source>
        <dbReference type="EMBL" id="KAH6600404.1"/>
    </source>
</evidence>
<dbReference type="InterPro" id="IPR007207">
    <property type="entry name" value="Not_N"/>
</dbReference>
<dbReference type="Gene3D" id="2.30.30.1020">
    <property type="entry name" value="CCR4-NOT complex subunit 2/3/5, C-terminal domain"/>
    <property type="match status" value="1"/>
</dbReference>
<dbReference type="Pfam" id="PF04153">
    <property type="entry name" value="NOT2_3_5_C"/>
    <property type="match status" value="1"/>
</dbReference>
<feature type="compositionally biased region" description="Polar residues" evidence="12">
    <location>
        <begin position="427"/>
        <end position="436"/>
    </location>
</feature>
<proteinExistence type="inferred from homology"/>
<evidence type="ECO:0000259" key="13">
    <source>
        <dbReference type="Pfam" id="PF04065"/>
    </source>
</evidence>
<feature type="region of interest" description="Disordered" evidence="12">
    <location>
        <begin position="239"/>
        <end position="390"/>
    </location>
</feature>
<dbReference type="Proteomes" id="UP001648503">
    <property type="component" value="Unassembled WGS sequence"/>
</dbReference>
<evidence type="ECO:0000256" key="3">
    <source>
        <dbReference type="ARBA" id="ARBA00007682"/>
    </source>
</evidence>
<keyword evidence="5 10" id="KW-0678">Repressor</keyword>
<dbReference type="InterPro" id="IPR007282">
    <property type="entry name" value="NOT2/3/5_C"/>
</dbReference>
<feature type="coiled-coil region" evidence="11">
    <location>
        <begin position="131"/>
        <end position="158"/>
    </location>
</feature>
<evidence type="ECO:0000313" key="16">
    <source>
        <dbReference type="Proteomes" id="UP001648503"/>
    </source>
</evidence>
<keyword evidence="10" id="KW-0010">Activator</keyword>
<feature type="coiled-coil region" evidence="11">
    <location>
        <begin position="40"/>
        <end position="100"/>
    </location>
</feature>
<evidence type="ECO:0000256" key="10">
    <source>
        <dbReference type="PIRNR" id="PIRNR005290"/>
    </source>
</evidence>
<evidence type="ECO:0000256" key="8">
    <source>
        <dbReference type="ARBA" id="ARBA00023163"/>
    </source>
</evidence>
<feature type="compositionally biased region" description="Basic and acidic residues" evidence="12">
    <location>
        <begin position="314"/>
        <end position="325"/>
    </location>
</feature>
<dbReference type="InterPro" id="IPR012270">
    <property type="entry name" value="CCR4-NOT_su3/5"/>
</dbReference>
<keyword evidence="16" id="KW-1185">Reference proteome</keyword>
<comment type="function">
    <text evidence="10">Acts as component of the CCR4-NOT core complex, which in the nucleus seems to be a general transcription factor, and in the cytoplasm the major mRNA deadenylase involved in mRNA turnover. The NOT protein subcomplex negatively regulates the basal and activated transcription of many genes. Preferentially affects TC-type TATA element-dependent transcription. Could directly or indirectly inhibit component(s) of the general transcription machinery.</text>
</comment>
<comment type="caution">
    <text evidence="15">The sequence shown here is derived from an EMBL/GenBank/DDBJ whole genome shotgun (WGS) entry which is preliminary data.</text>
</comment>
<evidence type="ECO:0000256" key="6">
    <source>
        <dbReference type="ARBA" id="ARBA00022553"/>
    </source>
</evidence>
<keyword evidence="7 10" id="KW-0805">Transcription regulation</keyword>
<protein>
    <recommendedName>
        <fullName evidence="10">General negative regulator of transcription subunit</fullName>
    </recommendedName>
</protein>
<dbReference type="EMBL" id="JAFCIX010000038">
    <property type="protein sequence ID" value="KAH6600404.1"/>
    <property type="molecule type" value="Genomic_DNA"/>
</dbReference>